<keyword evidence="8" id="KW-0032">Aminotransferase</keyword>
<dbReference type="EMBL" id="JABVEG010000010">
    <property type="protein sequence ID" value="NUI83335.1"/>
    <property type="molecule type" value="Genomic_DNA"/>
</dbReference>
<dbReference type="InterPro" id="IPR015424">
    <property type="entry name" value="PyrdxlP-dep_Trfase"/>
</dbReference>
<organism evidence="8 9">
    <name type="scientific">Staphylococcus borealis</name>
    <dbReference type="NCBI Taxonomy" id="2742203"/>
    <lineage>
        <taxon>Bacteria</taxon>
        <taxon>Bacillati</taxon>
        <taxon>Bacillota</taxon>
        <taxon>Bacilli</taxon>
        <taxon>Bacillales</taxon>
        <taxon>Staphylococcaceae</taxon>
        <taxon>Staphylococcus</taxon>
    </lineage>
</organism>
<dbReference type="SUPFAM" id="SSF53383">
    <property type="entry name" value="PLP-dependent transferases"/>
    <property type="match status" value="1"/>
</dbReference>
<evidence type="ECO:0000256" key="2">
    <source>
        <dbReference type="ARBA" id="ARBA00010671"/>
    </source>
</evidence>
<gene>
    <name evidence="8" type="ORF">HUN84_11500</name>
</gene>
<dbReference type="Pfam" id="PF03711">
    <property type="entry name" value="OKR_DC_1_C"/>
    <property type="match status" value="1"/>
</dbReference>
<reference evidence="8 9" key="1">
    <citation type="submission" date="2020-06" db="EMBL/GenBank/DDBJ databases">
        <title>Staphylococcus borealis sp. nov. -A novel member of the Staphylococcaceae family isolated from skin and blood in humans.</title>
        <authorList>
            <person name="Pain M."/>
            <person name="Wolden R."/>
            <person name="Jaen-Luchoro D."/>
            <person name="Salva-Serra F."/>
            <person name="Iglesias B.P."/>
            <person name="Karlsson R."/>
            <person name="Klingenberg C."/>
            <person name="Cavanagh J.P."/>
        </authorList>
    </citation>
    <scope>NUCLEOTIDE SEQUENCE [LARGE SCALE GENOMIC DNA]</scope>
    <source>
        <strain evidence="8 9">58-22</strain>
    </source>
</reference>
<protein>
    <submittedName>
        <fullName evidence="8">Aminotransferase class V-fold PLP-dependent enzyme</fullName>
    </submittedName>
</protein>
<comment type="cofactor">
    <cofactor evidence="1">
        <name>pyridoxal 5'-phosphate</name>
        <dbReference type="ChEBI" id="CHEBI:597326"/>
    </cofactor>
</comment>
<dbReference type="Gene3D" id="3.40.640.10">
    <property type="entry name" value="Type I PLP-dependent aspartate aminotransferase-like (Major domain)"/>
    <property type="match status" value="1"/>
</dbReference>
<dbReference type="InterPro" id="IPR015421">
    <property type="entry name" value="PyrdxlP-dep_Trfase_major"/>
</dbReference>
<evidence type="ECO:0000259" key="6">
    <source>
        <dbReference type="Pfam" id="PF01276"/>
    </source>
</evidence>
<dbReference type="GO" id="GO:0008483">
    <property type="term" value="F:transaminase activity"/>
    <property type="evidence" value="ECO:0007669"/>
    <property type="project" value="UniProtKB-KW"/>
</dbReference>
<dbReference type="PANTHER" id="PTHR43277:SF3">
    <property type="entry name" value="DECARBOXYLASE, PUTATIVE-RELATED"/>
    <property type="match status" value="1"/>
</dbReference>
<feature type="domain" description="Orn/Lys/Arg decarboxylase C-terminal" evidence="7">
    <location>
        <begin position="379"/>
        <end position="427"/>
    </location>
</feature>
<sequence length="446" mass="51000">MELPIFEKLSQLVNEKAISLHVPGHKNGTIGRIKNLDFKMDMTEITGLDDLHHPEDIILQSMQHCRKHPDYNAYFLINGTTSGILSVIQSFSKRNGDYLISRNVHKSVFHGLDIVQQPADILAMTKSRDSDQYLGPDVHNMKFNHQKLAIVTYPNYYGECFDINEFVDRAHSEAIPVLVDEAHGAHFNLDHFPKSALESGADYVVQSYHKTLPALTMGSILFIHKNAPLKDEIVRYLGYFQTSSPSYLVMASLELAHQFYVDYDSSIFLEKRKQLIDTLNKTGLTTVCVSDPLKLLIQYPGYSGFEIQTWFEKLGIYVELADDKQVLLVLPLWHEDDTYPFEALLNKITYLNLPVRSTHKPMSSIQLPVDEGKYFPSENGEVTWMHIDHAEHSILAAHIIPYPPGIPVYLKGERITRNMIKLMREYLQKGDKVEGIKNEKILVKDE</sequence>
<keyword evidence="4" id="KW-0663">Pyridoxal phosphate</keyword>
<dbReference type="GeneID" id="74187307"/>
<keyword evidence="5" id="KW-0456">Lyase</keyword>
<dbReference type="SUPFAM" id="SSF55904">
    <property type="entry name" value="Ornithine decarboxylase C-terminal domain"/>
    <property type="match status" value="1"/>
</dbReference>
<dbReference type="InterPro" id="IPR036633">
    <property type="entry name" value="Prn/Lys/Arg_de-COase_C_sf"/>
</dbReference>
<name>A0ABX2LM32_9STAP</name>
<accession>A0ABX2LM32</accession>
<keyword evidence="9" id="KW-1185">Reference proteome</keyword>
<evidence type="ECO:0000313" key="9">
    <source>
        <dbReference type="Proteomes" id="UP000610527"/>
    </source>
</evidence>
<dbReference type="PANTHER" id="PTHR43277">
    <property type="entry name" value="ARGININE DECARBOXYLASE"/>
    <property type="match status" value="1"/>
</dbReference>
<evidence type="ECO:0000259" key="7">
    <source>
        <dbReference type="Pfam" id="PF03711"/>
    </source>
</evidence>
<dbReference type="RefSeq" id="WP_053031286.1">
    <property type="nucleotide sequence ID" value="NZ_CUEE01000014.1"/>
</dbReference>
<proteinExistence type="inferred from homology"/>
<dbReference type="InterPro" id="IPR008286">
    <property type="entry name" value="Prn/Lys/Arg_de-COase_C"/>
</dbReference>
<evidence type="ECO:0000256" key="3">
    <source>
        <dbReference type="ARBA" id="ARBA00022793"/>
    </source>
</evidence>
<evidence type="ECO:0000256" key="4">
    <source>
        <dbReference type="ARBA" id="ARBA00022898"/>
    </source>
</evidence>
<keyword evidence="3" id="KW-0210">Decarboxylase</keyword>
<dbReference type="InterPro" id="IPR052357">
    <property type="entry name" value="Orn_Lys_Arg_decarboxylase-I"/>
</dbReference>
<dbReference type="Pfam" id="PF01276">
    <property type="entry name" value="OKR_DC_1"/>
    <property type="match status" value="1"/>
</dbReference>
<evidence type="ECO:0000256" key="1">
    <source>
        <dbReference type="ARBA" id="ARBA00001933"/>
    </source>
</evidence>
<keyword evidence="8" id="KW-0808">Transferase</keyword>
<dbReference type="Gene3D" id="3.90.105.10">
    <property type="entry name" value="Molybdopterin biosynthesis moea protein, domain 2"/>
    <property type="match status" value="1"/>
</dbReference>
<comment type="caution">
    <text evidence="8">The sequence shown here is derived from an EMBL/GenBank/DDBJ whole genome shotgun (WGS) entry which is preliminary data.</text>
</comment>
<dbReference type="Proteomes" id="UP000610527">
    <property type="component" value="Unassembled WGS sequence"/>
</dbReference>
<evidence type="ECO:0000313" key="8">
    <source>
        <dbReference type="EMBL" id="NUI83335.1"/>
    </source>
</evidence>
<feature type="domain" description="Orn/Lys/Arg decarboxylases family 1 pyridoxal-P attachment site" evidence="6">
    <location>
        <begin position="4"/>
        <end position="259"/>
    </location>
</feature>
<dbReference type="InterPro" id="IPR000310">
    <property type="entry name" value="Orn/Lys/Arg_deCO2ase_major_dom"/>
</dbReference>
<evidence type="ECO:0000256" key="5">
    <source>
        <dbReference type="ARBA" id="ARBA00023239"/>
    </source>
</evidence>
<comment type="similarity">
    <text evidence="2">Belongs to the Orn/Lys/Arg decarboxylase class-I family.</text>
</comment>